<proteinExistence type="inferred from homology"/>
<gene>
    <name evidence="4" type="ORF">LPU83_pLPU83b_0102</name>
</gene>
<keyword evidence="4" id="KW-0614">Plasmid</keyword>
<comment type="caution">
    <text evidence="4">The sequence shown here is derived from an EMBL/GenBank/DDBJ whole genome shotgun (WGS) entry which is preliminary data.</text>
</comment>
<dbReference type="AlphaFoldDB" id="W6S0U6"/>
<sequence length="93" mass="10525">MAIYHLNAKIVSRSKGHRAVASSAYRCAVRLTNERDGITHDYTRKEGVLHSEIVLPEGVKADWAQDRSSLWNVAEFAEKRKDARVAREFEIAA</sequence>
<evidence type="ECO:0000256" key="1">
    <source>
        <dbReference type="ARBA" id="ARBA00010873"/>
    </source>
</evidence>
<evidence type="ECO:0000313" key="4">
    <source>
        <dbReference type="EMBL" id="CDM60101.1"/>
    </source>
</evidence>
<keyword evidence="2" id="KW-0184">Conjugation</keyword>
<protein>
    <recommendedName>
        <fullName evidence="3">MobA/MobL protein domain-containing protein</fullName>
    </recommendedName>
</protein>
<dbReference type="EMBL" id="CBYB010000006">
    <property type="protein sequence ID" value="CDM60101.1"/>
    <property type="molecule type" value="Genomic_DNA"/>
</dbReference>
<keyword evidence="5" id="KW-1185">Reference proteome</keyword>
<evidence type="ECO:0000313" key="5">
    <source>
        <dbReference type="Proteomes" id="UP000019443"/>
    </source>
</evidence>
<geneLocation type="plasmid" evidence="4">
    <name>pLPU83b</name>
</geneLocation>
<comment type="similarity">
    <text evidence="1">Belongs to the MobA/MobL family.</text>
</comment>
<dbReference type="Gene3D" id="3.30.930.30">
    <property type="match status" value="1"/>
</dbReference>
<evidence type="ECO:0000259" key="3">
    <source>
        <dbReference type="Pfam" id="PF03389"/>
    </source>
</evidence>
<feature type="domain" description="MobA/MobL protein" evidence="3">
    <location>
        <begin position="19"/>
        <end position="92"/>
    </location>
</feature>
<accession>W6S0U6</accession>
<organism evidence="4 5">
    <name type="scientific">Rhizobium favelukesii</name>
    <dbReference type="NCBI Taxonomy" id="348824"/>
    <lineage>
        <taxon>Bacteria</taxon>
        <taxon>Pseudomonadati</taxon>
        <taxon>Pseudomonadota</taxon>
        <taxon>Alphaproteobacteria</taxon>
        <taxon>Hyphomicrobiales</taxon>
        <taxon>Rhizobiaceae</taxon>
        <taxon>Rhizobium/Agrobacterium group</taxon>
        <taxon>Rhizobium</taxon>
    </lineage>
</organism>
<dbReference type="InterPro" id="IPR005053">
    <property type="entry name" value="MobA_MobL"/>
</dbReference>
<name>W6S0U6_9HYPH</name>
<dbReference type="Pfam" id="PF03389">
    <property type="entry name" value="MobA_MobL"/>
    <property type="match status" value="1"/>
</dbReference>
<evidence type="ECO:0000256" key="2">
    <source>
        <dbReference type="ARBA" id="ARBA00022971"/>
    </source>
</evidence>
<reference evidence="4" key="1">
    <citation type="submission" date="2013-11" db="EMBL/GenBank/DDBJ databases">
        <title>Draft genome sequence of the broad-host-range Rhizobium sp. LPU83 strain, a member of the low-genetic diversity Oregon-like Rhizobium sp. group.</title>
        <authorList>
            <person name="Wibberg D."/>
            <person name="Puehler A."/>
            <person name="Schlueter A."/>
        </authorList>
    </citation>
    <scope>NUCLEOTIDE SEQUENCE [LARGE SCALE GENOMIC DNA]</scope>
    <source>
        <strain evidence="4">LPU83</strain>
        <plasmid evidence="4">pLPU83b</plasmid>
    </source>
</reference>
<dbReference type="Proteomes" id="UP000019443">
    <property type="component" value="Unassembled WGS sequence"/>
</dbReference>